<feature type="compositionally biased region" description="Polar residues" evidence="1">
    <location>
        <begin position="86"/>
        <end position="98"/>
    </location>
</feature>
<feature type="region of interest" description="Disordered" evidence="1">
    <location>
        <begin position="81"/>
        <end position="121"/>
    </location>
</feature>
<keyword evidence="3" id="KW-1185">Reference proteome</keyword>
<dbReference type="AlphaFoldDB" id="A0AAV7UQS8"/>
<organism evidence="2 3">
    <name type="scientific">Pleurodeles waltl</name>
    <name type="common">Iberian ribbed newt</name>
    <dbReference type="NCBI Taxonomy" id="8319"/>
    <lineage>
        <taxon>Eukaryota</taxon>
        <taxon>Metazoa</taxon>
        <taxon>Chordata</taxon>
        <taxon>Craniata</taxon>
        <taxon>Vertebrata</taxon>
        <taxon>Euteleostomi</taxon>
        <taxon>Amphibia</taxon>
        <taxon>Batrachia</taxon>
        <taxon>Caudata</taxon>
        <taxon>Salamandroidea</taxon>
        <taxon>Salamandridae</taxon>
        <taxon>Pleurodelinae</taxon>
        <taxon>Pleurodeles</taxon>
    </lineage>
</organism>
<gene>
    <name evidence="2" type="ORF">NDU88_007037</name>
</gene>
<dbReference type="EMBL" id="JANPWB010000005">
    <property type="protein sequence ID" value="KAJ1190299.1"/>
    <property type="molecule type" value="Genomic_DNA"/>
</dbReference>
<name>A0AAV7UQS8_PLEWA</name>
<accession>A0AAV7UQS8</accession>
<evidence type="ECO:0000313" key="3">
    <source>
        <dbReference type="Proteomes" id="UP001066276"/>
    </source>
</evidence>
<protein>
    <submittedName>
        <fullName evidence="2">Uncharacterized protein</fullName>
    </submittedName>
</protein>
<feature type="region of interest" description="Disordered" evidence="1">
    <location>
        <begin position="57"/>
        <end position="76"/>
    </location>
</feature>
<evidence type="ECO:0000313" key="2">
    <source>
        <dbReference type="EMBL" id="KAJ1190299.1"/>
    </source>
</evidence>
<sequence length="143" mass="16539">MGDTIVVKNRYPGWKFQTQVEPGLWKVVVMRGSMVIAQKGDQRATRNVSWFKRVEESSDDTHADVEEADKGEGVEMVASERRVSGQVMSQVRELSTNARRPDDLVGRSERYHLRPNPAPQAKTQRLCMLRRRLMFRTSKEMYP</sequence>
<feature type="compositionally biased region" description="Basic and acidic residues" evidence="1">
    <location>
        <begin position="99"/>
        <end position="112"/>
    </location>
</feature>
<dbReference type="Proteomes" id="UP001066276">
    <property type="component" value="Chromosome 3_1"/>
</dbReference>
<proteinExistence type="predicted"/>
<evidence type="ECO:0000256" key="1">
    <source>
        <dbReference type="SAM" id="MobiDB-lite"/>
    </source>
</evidence>
<comment type="caution">
    <text evidence="2">The sequence shown here is derived from an EMBL/GenBank/DDBJ whole genome shotgun (WGS) entry which is preliminary data.</text>
</comment>
<reference evidence="2" key="1">
    <citation type="journal article" date="2022" name="bioRxiv">
        <title>Sequencing and chromosome-scale assembly of the giantPleurodeles waltlgenome.</title>
        <authorList>
            <person name="Brown T."/>
            <person name="Elewa A."/>
            <person name="Iarovenko S."/>
            <person name="Subramanian E."/>
            <person name="Araus A.J."/>
            <person name="Petzold A."/>
            <person name="Susuki M."/>
            <person name="Suzuki K.-i.T."/>
            <person name="Hayashi T."/>
            <person name="Toyoda A."/>
            <person name="Oliveira C."/>
            <person name="Osipova E."/>
            <person name="Leigh N.D."/>
            <person name="Simon A."/>
            <person name="Yun M.H."/>
        </authorList>
    </citation>
    <scope>NUCLEOTIDE SEQUENCE</scope>
    <source>
        <strain evidence="2">20211129_DDA</strain>
        <tissue evidence="2">Liver</tissue>
    </source>
</reference>